<evidence type="ECO:0000256" key="2">
    <source>
        <dbReference type="ARBA" id="ARBA00005695"/>
    </source>
</evidence>
<keyword evidence="8" id="KW-1185">Reference proteome</keyword>
<dbReference type="InterPro" id="IPR039424">
    <property type="entry name" value="SBP_5"/>
</dbReference>
<evidence type="ECO:0000256" key="3">
    <source>
        <dbReference type="ARBA" id="ARBA00022448"/>
    </source>
</evidence>
<dbReference type="InterPro" id="IPR030678">
    <property type="entry name" value="Peptide/Ni-bd"/>
</dbReference>
<protein>
    <submittedName>
        <fullName evidence="7">Peptide ABC transporter substrate-binding protein</fullName>
    </submittedName>
</protein>
<dbReference type="InterPro" id="IPR000914">
    <property type="entry name" value="SBP_5_dom"/>
</dbReference>
<dbReference type="PROSITE" id="PS51257">
    <property type="entry name" value="PROKAR_LIPOPROTEIN"/>
    <property type="match status" value="1"/>
</dbReference>
<evidence type="ECO:0000256" key="5">
    <source>
        <dbReference type="SAM" id="SignalP"/>
    </source>
</evidence>
<evidence type="ECO:0000313" key="8">
    <source>
        <dbReference type="Proteomes" id="UP001597196"/>
    </source>
</evidence>
<dbReference type="CDD" id="cd08504">
    <property type="entry name" value="PBP2_OppA"/>
    <property type="match status" value="1"/>
</dbReference>
<dbReference type="PANTHER" id="PTHR30290:SF10">
    <property type="entry name" value="PERIPLASMIC OLIGOPEPTIDE-BINDING PROTEIN-RELATED"/>
    <property type="match status" value="1"/>
</dbReference>
<dbReference type="Proteomes" id="UP001597196">
    <property type="component" value="Unassembled WGS sequence"/>
</dbReference>
<dbReference type="Gene3D" id="3.90.76.10">
    <property type="entry name" value="Dipeptide-binding Protein, Domain 1"/>
    <property type="match status" value="1"/>
</dbReference>
<dbReference type="Gene3D" id="3.10.105.10">
    <property type="entry name" value="Dipeptide-binding Protein, Domain 3"/>
    <property type="match status" value="1"/>
</dbReference>
<evidence type="ECO:0000259" key="6">
    <source>
        <dbReference type="Pfam" id="PF00496"/>
    </source>
</evidence>
<dbReference type="SUPFAM" id="SSF53850">
    <property type="entry name" value="Periplasmic binding protein-like II"/>
    <property type="match status" value="1"/>
</dbReference>
<feature type="signal peptide" evidence="5">
    <location>
        <begin position="1"/>
        <end position="21"/>
    </location>
</feature>
<dbReference type="Pfam" id="PF00496">
    <property type="entry name" value="SBP_bac_5"/>
    <property type="match status" value="1"/>
</dbReference>
<organism evidence="7 8">
    <name type="scientific">Lacticaseibacillus mingshuiensis</name>
    <dbReference type="NCBI Taxonomy" id="2799574"/>
    <lineage>
        <taxon>Bacteria</taxon>
        <taxon>Bacillati</taxon>
        <taxon>Bacillota</taxon>
        <taxon>Bacilli</taxon>
        <taxon>Lactobacillales</taxon>
        <taxon>Lactobacillaceae</taxon>
        <taxon>Lacticaseibacillus</taxon>
    </lineage>
</organism>
<dbReference type="PIRSF" id="PIRSF002741">
    <property type="entry name" value="MppA"/>
    <property type="match status" value="1"/>
</dbReference>
<feature type="chain" id="PRO_5045221988" evidence="5">
    <location>
        <begin position="22"/>
        <end position="547"/>
    </location>
</feature>
<accession>A0ABW4CDF0</accession>
<proteinExistence type="inferred from homology"/>
<comment type="similarity">
    <text evidence="2">Belongs to the bacterial solute-binding protein 5 family.</text>
</comment>
<dbReference type="EMBL" id="JBHTOC010000001">
    <property type="protein sequence ID" value="MFD1428817.1"/>
    <property type="molecule type" value="Genomic_DNA"/>
</dbReference>
<dbReference type="Gene3D" id="3.40.190.10">
    <property type="entry name" value="Periplasmic binding protein-like II"/>
    <property type="match status" value="1"/>
</dbReference>
<feature type="domain" description="Solute-binding protein family 5" evidence="6">
    <location>
        <begin position="80"/>
        <end position="468"/>
    </location>
</feature>
<evidence type="ECO:0000256" key="1">
    <source>
        <dbReference type="ARBA" id="ARBA00004196"/>
    </source>
</evidence>
<keyword evidence="3" id="KW-0813">Transport</keyword>
<dbReference type="RefSeq" id="WP_203625856.1">
    <property type="nucleotide sequence ID" value="NZ_BOLQ01000001.1"/>
</dbReference>
<comment type="caution">
    <text evidence="7">The sequence shown here is derived from an EMBL/GenBank/DDBJ whole genome shotgun (WGS) entry which is preliminary data.</text>
</comment>
<keyword evidence="4 5" id="KW-0732">Signal</keyword>
<evidence type="ECO:0000313" key="7">
    <source>
        <dbReference type="EMBL" id="MFD1428817.1"/>
    </source>
</evidence>
<name>A0ABW4CDF0_9LACO</name>
<dbReference type="PANTHER" id="PTHR30290">
    <property type="entry name" value="PERIPLASMIC BINDING COMPONENT OF ABC TRANSPORTER"/>
    <property type="match status" value="1"/>
</dbReference>
<reference evidence="8" key="1">
    <citation type="journal article" date="2019" name="Int. J. Syst. Evol. Microbiol.">
        <title>The Global Catalogue of Microorganisms (GCM) 10K type strain sequencing project: providing services to taxonomists for standard genome sequencing and annotation.</title>
        <authorList>
            <consortium name="The Broad Institute Genomics Platform"/>
            <consortium name="The Broad Institute Genome Sequencing Center for Infectious Disease"/>
            <person name="Wu L."/>
            <person name="Ma J."/>
        </authorList>
    </citation>
    <scope>NUCLEOTIDE SEQUENCE [LARGE SCALE GENOMIC DNA]</scope>
    <source>
        <strain evidence="8">CCM 8980</strain>
    </source>
</reference>
<evidence type="ECO:0000256" key="4">
    <source>
        <dbReference type="ARBA" id="ARBA00022729"/>
    </source>
</evidence>
<comment type="subcellular location">
    <subcellularLocation>
        <location evidence="1">Cell envelope</location>
    </subcellularLocation>
</comment>
<gene>
    <name evidence="7" type="ORF">ACFQ4P_00965</name>
</gene>
<sequence length="547" mass="59221">MKNTKAIIAGTMVLAASTLLAACGSNSAKAADTTSTSTWTTMVGDGIQSMDPSVALDLVSGQVLTDTTETLLRYDGAVLKEGVATSVPTATNNGLTYTYHLRHSKWANGEAVTAKDFVYGWQRTVDPATKSQYNYLYSGIKNADAIMAGKKDPSTLGVKATDDYTLVVTLEHAIPYFNTMQANPVFAPQNQKFVEAQGSKYGHSASAYLSNGPYILKDWSGTGDSWTEVKNTNYWDAKDVHIKTLKTRVVKDSQTALNLYNTGKLDDAVLSGQQAAQAKTNKDYDPLKVSYIQYLQLNEKKVPAFKNTKIRQAISMAIDRQQFIKKVLNDGSMPASVVTPVGLFANPDKPSEDFATESTKTTKAVTTYNKKKAATLFAEGLKEVGESKLSITLLTSDTSADKSLGQYLQNALEQNLPGLTVAIQSVPDKAALTKSQNGDFDITVSGWFADFPDPINYLNLFTTGADGNNGSWSNAAYDKAVKLSETTDANNATKRYQDLLTAQTILNQDAGVIPLYQQVQSHLVNAKVSGLNYGANNMYNYVGAKVK</sequence>